<feature type="non-terminal residue" evidence="2">
    <location>
        <position position="1"/>
    </location>
</feature>
<accession>A0ABD2ZCA2</accession>
<evidence type="ECO:0000313" key="3">
    <source>
        <dbReference type="Proteomes" id="UP001630127"/>
    </source>
</evidence>
<evidence type="ECO:0000313" key="2">
    <source>
        <dbReference type="EMBL" id="KAL3516724.1"/>
    </source>
</evidence>
<protein>
    <recommendedName>
        <fullName evidence="1">CCR4-Not complex component Not1 C-terminal domain-containing protein</fullName>
    </recommendedName>
</protein>
<dbReference type="Pfam" id="PF04054">
    <property type="entry name" value="Not1"/>
    <property type="match status" value="2"/>
</dbReference>
<feature type="domain" description="CCR4-Not complex component Not1 C-terminal" evidence="1">
    <location>
        <begin position="11"/>
        <end position="86"/>
    </location>
</feature>
<feature type="domain" description="CCR4-Not complex component Not1 C-terminal" evidence="1">
    <location>
        <begin position="87"/>
        <end position="122"/>
    </location>
</feature>
<comment type="caution">
    <text evidence="2">The sequence shown here is derived from an EMBL/GenBank/DDBJ whole genome shotgun (WGS) entry which is preliminary data.</text>
</comment>
<proteinExistence type="predicted"/>
<dbReference type="Proteomes" id="UP001630127">
    <property type="component" value="Unassembled WGS sequence"/>
</dbReference>
<gene>
    <name evidence="2" type="ORF">ACH5RR_023626</name>
</gene>
<dbReference type="EMBL" id="JBJUIK010000010">
    <property type="protein sequence ID" value="KAL3516724.1"/>
    <property type="molecule type" value="Genomic_DNA"/>
</dbReference>
<dbReference type="PANTHER" id="PTHR13162">
    <property type="entry name" value="CCR4-NOT TRANSCRIPTION COMPLEX"/>
    <property type="match status" value="1"/>
</dbReference>
<evidence type="ECO:0000259" key="1">
    <source>
        <dbReference type="Pfam" id="PF04054"/>
    </source>
</evidence>
<dbReference type="AlphaFoldDB" id="A0ABD2ZCA2"/>
<keyword evidence="3" id="KW-1185">Reference proteome</keyword>
<sequence length="189" mass="20897">SKQKLLLSPNDVARAGTRYNAPLINSLVLYIGMQAMQQLQARTPPHAQSMASSVPLAVFLAGAALDIFHTSILDLHTEGRYLLLNAEMIQEQITRVLLERLIINRPHPWGLLITVIELIKNQGATSGAVLSQDVHQRLRNSLNPSQDPMVVQKLDESVVSGGTPDKCINLWELTNAIEHSCSYLGVWPF</sequence>
<dbReference type="PANTHER" id="PTHR13162:SF8">
    <property type="entry name" value="CCR4-NOT TRANSCRIPTION COMPLEX SUBUNIT 1"/>
    <property type="match status" value="1"/>
</dbReference>
<organism evidence="2 3">
    <name type="scientific">Cinchona calisaya</name>
    <dbReference type="NCBI Taxonomy" id="153742"/>
    <lineage>
        <taxon>Eukaryota</taxon>
        <taxon>Viridiplantae</taxon>
        <taxon>Streptophyta</taxon>
        <taxon>Embryophyta</taxon>
        <taxon>Tracheophyta</taxon>
        <taxon>Spermatophyta</taxon>
        <taxon>Magnoliopsida</taxon>
        <taxon>eudicotyledons</taxon>
        <taxon>Gunneridae</taxon>
        <taxon>Pentapetalae</taxon>
        <taxon>asterids</taxon>
        <taxon>lamiids</taxon>
        <taxon>Gentianales</taxon>
        <taxon>Rubiaceae</taxon>
        <taxon>Cinchonoideae</taxon>
        <taxon>Cinchoneae</taxon>
        <taxon>Cinchona</taxon>
    </lineage>
</organism>
<name>A0ABD2ZCA2_9GENT</name>
<reference evidence="2 3" key="1">
    <citation type="submission" date="2024-11" db="EMBL/GenBank/DDBJ databases">
        <title>A near-complete genome assembly of Cinchona calisaya.</title>
        <authorList>
            <person name="Lian D.C."/>
            <person name="Zhao X.W."/>
            <person name="Wei L."/>
        </authorList>
    </citation>
    <scope>NUCLEOTIDE SEQUENCE [LARGE SCALE GENOMIC DNA]</scope>
    <source>
        <tissue evidence="2">Nenye</tissue>
    </source>
</reference>
<dbReference type="InterPro" id="IPR007196">
    <property type="entry name" value="CCR4-Not_Not1_C"/>
</dbReference>
<dbReference type="InterPro" id="IPR040398">
    <property type="entry name" value="Not1"/>
</dbReference>
<dbReference type="Gene3D" id="1.25.40.800">
    <property type="match status" value="2"/>
</dbReference>